<feature type="compositionally biased region" description="Basic residues" evidence="1">
    <location>
        <begin position="231"/>
        <end position="242"/>
    </location>
</feature>
<feature type="region of interest" description="Disordered" evidence="1">
    <location>
        <begin position="73"/>
        <end position="158"/>
    </location>
</feature>
<feature type="region of interest" description="Disordered" evidence="1">
    <location>
        <begin position="231"/>
        <end position="300"/>
    </location>
</feature>
<proteinExistence type="predicted"/>
<name>A0AAD1XA56_EUPCR</name>
<sequence length="409" mass="47392">MLKTEPEECIPSFNDLQPGYNPQDTQNYRNEKVSNNPLFSPTENFAEKAQKLIMEEEKAKIVPETVHPDQEIAFLNDSFGSDPNLISNQTKESGTKMKLKKKKKISKKKRFIKSPSRSKTPKKPKSPSISSRNFSTKKSRSKSPLVKRKNKISKKSFLSTTQPGSHLFQYSSRVGNEMLDSEIKRWEQLYSMSFDKSHERDKHFLQNIAHKRTKEMQNCTFQPNIGVLKPTRKKRAKSKLFSRKSTSPITPRARSRNPSQSLLNSKAESSISMPKRKKRNRTPAFSQTMASPRIRPYDSHTVDDSVSVIESSGVYQYLERQYRAHLEKERVNKLKDSGFTYRKCDFKDFPELFPQDNKLPIKNKPPKKTKKKTKKYLTASQTLTVPSKSEWNEGNLRSQDTDEEEEAWI</sequence>
<gene>
    <name evidence="2" type="ORF">ECRASSUSDP1_LOCUS5725</name>
</gene>
<dbReference type="Proteomes" id="UP001295684">
    <property type="component" value="Unassembled WGS sequence"/>
</dbReference>
<feature type="compositionally biased region" description="Polar residues" evidence="1">
    <location>
        <begin position="78"/>
        <end position="90"/>
    </location>
</feature>
<accession>A0AAD1XA56</accession>
<feature type="compositionally biased region" description="Polar residues" evidence="1">
    <location>
        <begin position="378"/>
        <end position="389"/>
    </location>
</feature>
<evidence type="ECO:0000256" key="1">
    <source>
        <dbReference type="SAM" id="MobiDB-lite"/>
    </source>
</evidence>
<dbReference type="AlphaFoldDB" id="A0AAD1XA56"/>
<reference evidence="2" key="1">
    <citation type="submission" date="2023-07" db="EMBL/GenBank/DDBJ databases">
        <authorList>
            <consortium name="AG Swart"/>
            <person name="Singh M."/>
            <person name="Singh A."/>
            <person name="Seah K."/>
            <person name="Emmerich C."/>
        </authorList>
    </citation>
    <scope>NUCLEOTIDE SEQUENCE</scope>
    <source>
        <strain evidence="2">DP1</strain>
    </source>
</reference>
<feature type="compositionally biased region" description="Basic residues" evidence="1">
    <location>
        <begin position="364"/>
        <end position="375"/>
    </location>
</feature>
<comment type="caution">
    <text evidence="2">The sequence shown here is derived from an EMBL/GenBank/DDBJ whole genome shotgun (WGS) entry which is preliminary data.</text>
</comment>
<evidence type="ECO:0000313" key="3">
    <source>
        <dbReference type="Proteomes" id="UP001295684"/>
    </source>
</evidence>
<organism evidence="2 3">
    <name type="scientific">Euplotes crassus</name>
    <dbReference type="NCBI Taxonomy" id="5936"/>
    <lineage>
        <taxon>Eukaryota</taxon>
        <taxon>Sar</taxon>
        <taxon>Alveolata</taxon>
        <taxon>Ciliophora</taxon>
        <taxon>Intramacronucleata</taxon>
        <taxon>Spirotrichea</taxon>
        <taxon>Hypotrichia</taxon>
        <taxon>Euplotida</taxon>
        <taxon>Euplotidae</taxon>
        <taxon>Moneuplotes</taxon>
    </lineage>
</organism>
<feature type="region of interest" description="Disordered" evidence="1">
    <location>
        <begin position="1"/>
        <end position="41"/>
    </location>
</feature>
<protein>
    <submittedName>
        <fullName evidence="2">Uncharacterized protein</fullName>
    </submittedName>
</protein>
<feature type="compositionally biased region" description="Basic residues" evidence="1">
    <location>
        <begin position="97"/>
        <end position="112"/>
    </location>
</feature>
<feature type="compositionally biased region" description="Polar residues" evidence="1">
    <location>
        <begin position="256"/>
        <end position="272"/>
    </location>
</feature>
<feature type="compositionally biased region" description="Basic residues" evidence="1">
    <location>
        <begin position="135"/>
        <end position="154"/>
    </location>
</feature>
<keyword evidence="3" id="KW-1185">Reference proteome</keyword>
<feature type="compositionally biased region" description="Polar residues" evidence="1">
    <location>
        <begin position="20"/>
        <end position="41"/>
    </location>
</feature>
<feature type="region of interest" description="Disordered" evidence="1">
    <location>
        <begin position="353"/>
        <end position="409"/>
    </location>
</feature>
<evidence type="ECO:0000313" key="2">
    <source>
        <dbReference type="EMBL" id="CAI2364382.1"/>
    </source>
</evidence>
<dbReference type="EMBL" id="CAMPGE010005531">
    <property type="protein sequence ID" value="CAI2364382.1"/>
    <property type="molecule type" value="Genomic_DNA"/>
</dbReference>